<protein>
    <recommendedName>
        <fullName evidence="3">Peptidase C39-like domain-containing protein</fullName>
    </recommendedName>
</protein>
<sequence length="205" mass="23473">MTRVPYFSQWESRTLIDKFLSGELRSDEDPLWHESGALSPEEYARWSPHICGIACLKMLLAHRTKRVFPLLELVRDAVAFGVYRPELGDSGKRLHYRPFVNWLGERFRIQGSVVEHTESSALEARLRDGYMLMASVHPGIRHAPSEPPARGGHLVLVLGMDGKTGDWVFHNPSGFERHTQEYVTMPRDTFDRFFANRGILIAPQD</sequence>
<reference evidence="1 2" key="1">
    <citation type="submission" date="2015-11" db="EMBL/GenBank/DDBJ databases">
        <title>Expanding the genomic diversity of Burkholderia species for the development of highly accurate diagnostics.</title>
        <authorList>
            <person name="Sahl J."/>
            <person name="Keim P."/>
            <person name="Wagner D."/>
        </authorList>
    </citation>
    <scope>NUCLEOTIDE SEQUENCE [LARGE SCALE GENOMIC DNA]</scope>
    <source>
        <strain evidence="1 2">MSMB574WGS</strain>
    </source>
</reference>
<organism evidence="1 2">
    <name type="scientific">Burkholderia pseudomultivorans</name>
    <dbReference type="NCBI Taxonomy" id="1207504"/>
    <lineage>
        <taxon>Bacteria</taxon>
        <taxon>Pseudomonadati</taxon>
        <taxon>Pseudomonadota</taxon>
        <taxon>Betaproteobacteria</taxon>
        <taxon>Burkholderiales</taxon>
        <taxon>Burkholderiaceae</taxon>
        <taxon>Burkholderia</taxon>
        <taxon>Burkholderia cepacia complex</taxon>
    </lineage>
</organism>
<accession>A0A132EXN8</accession>
<dbReference type="EMBL" id="LPJX01000048">
    <property type="protein sequence ID" value="KWF62930.1"/>
    <property type="molecule type" value="Genomic_DNA"/>
</dbReference>
<comment type="caution">
    <text evidence="1">The sequence shown here is derived from an EMBL/GenBank/DDBJ whole genome shotgun (WGS) entry which is preliminary data.</text>
</comment>
<dbReference type="AlphaFoldDB" id="A0A132EXN8"/>
<evidence type="ECO:0000313" key="1">
    <source>
        <dbReference type="EMBL" id="KWF62930.1"/>
    </source>
</evidence>
<dbReference type="RefSeq" id="WP_060254490.1">
    <property type="nucleotide sequence ID" value="NZ_LPJO01000043.1"/>
</dbReference>
<proteinExistence type="predicted"/>
<gene>
    <name evidence="1" type="ORF">WT57_24170</name>
</gene>
<evidence type="ECO:0008006" key="3">
    <source>
        <dbReference type="Google" id="ProtNLM"/>
    </source>
</evidence>
<dbReference type="Proteomes" id="UP000061512">
    <property type="component" value="Unassembled WGS sequence"/>
</dbReference>
<evidence type="ECO:0000313" key="2">
    <source>
        <dbReference type="Proteomes" id="UP000061512"/>
    </source>
</evidence>
<name>A0A132EXN8_9BURK</name>